<feature type="transmembrane region" description="Helical" evidence="8">
    <location>
        <begin position="390"/>
        <end position="407"/>
    </location>
</feature>
<organism evidence="10 11">
    <name type="scientific">Microbacterium paludicola</name>
    <dbReference type="NCBI Taxonomy" id="300019"/>
    <lineage>
        <taxon>Bacteria</taxon>
        <taxon>Bacillati</taxon>
        <taxon>Actinomycetota</taxon>
        <taxon>Actinomycetes</taxon>
        <taxon>Micrococcales</taxon>
        <taxon>Microbacteriaceae</taxon>
        <taxon>Microbacterium</taxon>
    </lineage>
</organism>
<dbReference type="OrthoDB" id="5242299at2"/>
<feature type="transmembrane region" description="Helical" evidence="8">
    <location>
        <begin position="204"/>
        <end position="222"/>
    </location>
</feature>
<dbReference type="Pfam" id="PF07690">
    <property type="entry name" value="MFS_1"/>
    <property type="match status" value="1"/>
</dbReference>
<comment type="caution">
    <text evidence="10">The sequence shown here is derived from an EMBL/GenBank/DDBJ whole genome shotgun (WGS) entry which is preliminary data.</text>
</comment>
<evidence type="ECO:0000256" key="8">
    <source>
        <dbReference type="SAM" id="Phobius"/>
    </source>
</evidence>
<evidence type="ECO:0000256" key="5">
    <source>
        <dbReference type="ARBA" id="ARBA00022989"/>
    </source>
</evidence>
<feature type="domain" description="Major facilitator superfamily (MFS) profile" evidence="9">
    <location>
        <begin position="50"/>
        <end position="439"/>
    </location>
</feature>
<evidence type="ECO:0000259" key="9">
    <source>
        <dbReference type="PROSITE" id="PS50850"/>
    </source>
</evidence>
<accession>A0A4Y9FUB7</accession>
<evidence type="ECO:0000256" key="1">
    <source>
        <dbReference type="ARBA" id="ARBA00004651"/>
    </source>
</evidence>
<evidence type="ECO:0000313" key="11">
    <source>
        <dbReference type="Proteomes" id="UP000298358"/>
    </source>
</evidence>
<feature type="transmembrane region" description="Helical" evidence="8">
    <location>
        <begin position="84"/>
        <end position="104"/>
    </location>
</feature>
<evidence type="ECO:0000256" key="4">
    <source>
        <dbReference type="ARBA" id="ARBA00022692"/>
    </source>
</evidence>
<feature type="transmembrane region" description="Helical" evidence="8">
    <location>
        <begin position="267"/>
        <end position="287"/>
    </location>
</feature>
<feature type="transmembrane region" description="Helical" evidence="8">
    <location>
        <begin position="325"/>
        <end position="344"/>
    </location>
</feature>
<keyword evidence="2" id="KW-0813">Transport</keyword>
<feature type="transmembrane region" description="Helical" evidence="8">
    <location>
        <begin position="172"/>
        <end position="192"/>
    </location>
</feature>
<keyword evidence="3" id="KW-1003">Cell membrane</keyword>
<feature type="transmembrane region" description="Helical" evidence="8">
    <location>
        <begin position="44"/>
        <end position="64"/>
    </location>
</feature>
<keyword evidence="4 8" id="KW-0812">Transmembrane</keyword>
<feature type="transmembrane region" description="Helical" evidence="8">
    <location>
        <begin position="413"/>
        <end position="434"/>
    </location>
</feature>
<evidence type="ECO:0000256" key="3">
    <source>
        <dbReference type="ARBA" id="ARBA00022475"/>
    </source>
</evidence>
<dbReference type="InterPro" id="IPR050171">
    <property type="entry name" value="MFS_Transporters"/>
</dbReference>
<keyword evidence="11" id="KW-1185">Reference proteome</keyword>
<evidence type="ECO:0000313" key="10">
    <source>
        <dbReference type="EMBL" id="TFU32105.1"/>
    </source>
</evidence>
<feature type="transmembrane region" description="Helical" evidence="8">
    <location>
        <begin position="350"/>
        <end position="369"/>
    </location>
</feature>
<comment type="subcellular location">
    <subcellularLocation>
        <location evidence="1">Cell membrane</location>
        <topology evidence="1">Multi-pass membrane protein</topology>
    </subcellularLocation>
</comment>
<dbReference type="PANTHER" id="PTHR23517:SF13">
    <property type="entry name" value="MAJOR FACILITATOR SUPERFAMILY MFS_1"/>
    <property type="match status" value="1"/>
</dbReference>
<dbReference type="AlphaFoldDB" id="A0A4Y9FUB7"/>
<name>A0A4Y9FUB7_9MICO</name>
<dbReference type="SUPFAM" id="SSF103473">
    <property type="entry name" value="MFS general substrate transporter"/>
    <property type="match status" value="1"/>
</dbReference>
<evidence type="ECO:0000256" key="2">
    <source>
        <dbReference type="ARBA" id="ARBA00022448"/>
    </source>
</evidence>
<dbReference type="PANTHER" id="PTHR23517">
    <property type="entry name" value="RESISTANCE PROTEIN MDTM, PUTATIVE-RELATED-RELATED"/>
    <property type="match status" value="1"/>
</dbReference>
<dbReference type="PROSITE" id="PS50850">
    <property type="entry name" value="MFS"/>
    <property type="match status" value="1"/>
</dbReference>
<feature type="region of interest" description="Disordered" evidence="7">
    <location>
        <begin position="17"/>
        <end position="36"/>
    </location>
</feature>
<gene>
    <name evidence="10" type="ORF">E4U02_12200</name>
</gene>
<dbReference type="GO" id="GO:0005886">
    <property type="term" value="C:plasma membrane"/>
    <property type="evidence" value="ECO:0007669"/>
    <property type="project" value="UniProtKB-SubCell"/>
</dbReference>
<dbReference type="InterPro" id="IPR036259">
    <property type="entry name" value="MFS_trans_sf"/>
</dbReference>
<feature type="transmembrane region" description="Helical" evidence="8">
    <location>
        <begin position="299"/>
        <end position="318"/>
    </location>
</feature>
<dbReference type="EMBL" id="SPQB01000035">
    <property type="protein sequence ID" value="TFU32105.1"/>
    <property type="molecule type" value="Genomic_DNA"/>
</dbReference>
<dbReference type="Proteomes" id="UP000298358">
    <property type="component" value="Unassembled WGS sequence"/>
</dbReference>
<reference evidence="10 11" key="1">
    <citation type="submission" date="2019-03" db="EMBL/GenBank/DDBJ databases">
        <title>Diversity of the mouse oral microbiome.</title>
        <authorList>
            <person name="Joseph S."/>
            <person name="Aduse-Opoku J."/>
            <person name="Curtis M."/>
            <person name="Wade W."/>
            <person name="Hashim A."/>
        </authorList>
    </citation>
    <scope>NUCLEOTIDE SEQUENCE [LARGE SCALE GENOMIC DNA]</scope>
    <source>
        <strain evidence="10 11">P1012</strain>
    </source>
</reference>
<dbReference type="InterPro" id="IPR011701">
    <property type="entry name" value="MFS"/>
</dbReference>
<feature type="transmembrane region" description="Helical" evidence="8">
    <location>
        <begin position="141"/>
        <end position="160"/>
    </location>
</feature>
<sequence length="448" mass="45522">MGRPGREHHTARGRILASHARQHRPRSGGHGGCVPPRRGPRRPCVLVSVAASARVLSVFLVFLALGGLTTTVPRYVIGVLDVPIGAVGIAALATGIGGVLGRLVSGVLLRRWHPSVVALPAVCLAALSLLVTAVVPELWWLLLWRVVQGLGTGAFHTAVFTRAIGEGGGRTGRAIAFASVPLFAGTALGPSAAELLTRFVGVSWTWSVLAIPVLVVVVLTALQRHETLAASSSAPFVVAQSAIEAGMWRRLGSHATRMVHRGAVPAGACWVLLSAAWGGAQAFLPLYALDVGMSASGPLFLTFSTVVVLVRIGGAGLFDRVPETLQAIVGGACALAGAGLLAFVPSPPAVYVAVVLFALNTALGFGALMRTATAGADAAERGSAVSTFNLSFDIGVALSTAGLGIVVQATGGFAAAFAIAGGCALAGVLIVLVLPGRGLRRALASQSS</sequence>
<proteinExistence type="predicted"/>
<dbReference type="GO" id="GO:0022857">
    <property type="term" value="F:transmembrane transporter activity"/>
    <property type="evidence" value="ECO:0007669"/>
    <property type="project" value="InterPro"/>
</dbReference>
<feature type="transmembrane region" description="Helical" evidence="8">
    <location>
        <begin position="116"/>
        <end position="135"/>
    </location>
</feature>
<keyword evidence="5 8" id="KW-1133">Transmembrane helix</keyword>
<keyword evidence="6 8" id="KW-0472">Membrane</keyword>
<evidence type="ECO:0000256" key="6">
    <source>
        <dbReference type="ARBA" id="ARBA00023136"/>
    </source>
</evidence>
<dbReference type="InterPro" id="IPR020846">
    <property type="entry name" value="MFS_dom"/>
</dbReference>
<protein>
    <submittedName>
        <fullName evidence="10">MFS transporter</fullName>
    </submittedName>
</protein>
<dbReference type="Gene3D" id="1.20.1250.20">
    <property type="entry name" value="MFS general substrate transporter like domains"/>
    <property type="match status" value="2"/>
</dbReference>
<evidence type="ECO:0000256" key="7">
    <source>
        <dbReference type="SAM" id="MobiDB-lite"/>
    </source>
</evidence>